<accession>A0ABP2AF83</accession>
<organism evidence="1 2">
    <name type="scientific">Chelatococcus sambhunathii</name>
    <dbReference type="NCBI Taxonomy" id="363953"/>
    <lineage>
        <taxon>Bacteria</taxon>
        <taxon>Pseudomonadati</taxon>
        <taxon>Pseudomonadota</taxon>
        <taxon>Alphaproteobacteria</taxon>
        <taxon>Hyphomicrobiales</taxon>
        <taxon>Chelatococcaceae</taxon>
        <taxon>Chelatococcus</taxon>
    </lineage>
</organism>
<comment type="caution">
    <text evidence="1">The sequence shown here is derived from an EMBL/GenBank/DDBJ whole genome shotgun (WGS) entry which is preliminary data.</text>
</comment>
<evidence type="ECO:0000313" key="1">
    <source>
        <dbReference type="EMBL" id="CUA91257.1"/>
    </source>
</evidence>
<dbReference type="Proteomes" id="UP000182178">
    <property type="component" value="Unassembled WGS sequence"/>
</dbReference>
<gene>
    <name evidence="1" type="ORF">Ga0061061_1321</name>
</gene>
<dbReference type="EMBL" id="CYHC01000032">
    <property type="protein sequence ID" value="CUA91257.1"/>
    <property type="molecule type" value="Genomic_DNA"/>
</dbReference>
<sequence>MPRGIPIVDLDLLEVLTREYSVPMQRPGDPAGRATIEQVLALVAAAQEIQPGSDFDDLGTPGLYILTSDANAPFDGGRWLVWVDADPLDPGAVLQEAVPLTGGTGPTPFARRSEGGLFGNWISSGAPDASGVPYDDSNAYPGAENVQEALEESANYTGYVENETTLQNFVHGLALSNNGTDANNDIDIATGQARGNGVTVTLESVLTKRLDASWSEGNGGGFLDTGSKASSTTYHVFAIRKDADGTGDAIASASVSPVSVPSGWTIVQRLGAVLTDGSGNIRSFVQNGNDVTLVTSIPDM</sequence>
<keyword evidence="2" id="KW-1185">Reference proteome</keyword>
<reference evidence="1 2" key="1">
    <citation type="submission" date="2015-08" db="EMBL/GenBank/DDBJ databases">
        <authorList>
            <person name="Varghese N."/>
        </authorList>
    </citation>
    <scope>NUCLEOTIDE SEQUENCE [LARGE SCALE GENOMIC DNA]</scope>
    <source>
        <strain evidence="1 2">DSM 18167</strain>
    </source>
</reference>
<name>A0ABP2AF83_9HYPH</name>
<protein>
    <submittedName>
        <fullName evidence="1">Uncharacterized protein</fullName>
    </submittedName>
</protein>
<evidence type="ECO:0000313" key="2">
    <source>
        <dbReference type="Proteomes" id="UP000182178"/>
    </source>
</evidence>
<feature type="non-terminal residue" evidence="1">
    <location>
        <position position="300"/>
    </location>
</feature>
<proteinExistence type="predicted"/>